<dbReference type="SUPFAM" id="SSF54675">
    <property type="entry name" value="Nicotinate/Quinolinate PRTase N-terminal domain-like"/>
    <property type="match status" value="1"/>
</dbReference>
<organism evidence="12 13">
    <name type="scientific">Nitratidesulfovibrio vulgaris (strain DP4)</name>
    <name type="common">Desulfovibrio vulgaris</name>
    <dbReference type="NCBI Taxonomy" id="391774"/>
    <lineage>
        <taxon>Bacteria</taxon>
        <taxon>Pseudomonadati</taxon>
        <taxon>Thermodesulfobacteriota</taxon>
        <taxon>Desulfovibrionia</taxon>
        <taxon>Desulfovibrionales</taxon>
        <taxon>Desulfovibrionaceae</taxon>
        <taxon>Nitratidesulfovibrio</taxon>
    </lineage>
</organism>
<dbReference type="KEGG" id="dvl:Dvul_1353"/>
<dbReference type="GO" id="GO:0004514">
    <property type="term" value="F:nicotinate-nucleotide diphosphorylase (carboxylating) activity"/>
    <property type="evidence" value="ECO:0007669"/>
    <property type="project" value="UniProtKB-EC"/>
</dbReference>
<evidence type="ECO:0000256" key="4">
    <source>
        <dbReference type="ARBA" id="ARBA00011944"/>
    </source>
</evidence>
<evidence type="ECO:0000259" key="10">
    <source>
        <dbReference type="Pfam" id="PF01729"/>
    </source>
</evidence>
<keyword evidence="5" id="KW-0662">Pyridine nucleotide biosynthesis</keyword>
<dbReference type="Pfam" id="PF01729">
    <property type="entry name" value="QRPTase_C"/>
    <property type="match status" value="1"/>
</dbReference>
<dbReference type="GO" id="GO:0005737">
    <property type="term" value="C:cytoplasm"/>
    <property type="evidence" value="ECO:0007669"/>
    <property type="project" value="TreeGrafter"/>
</dbReference>
<sequence length="295" mass="31924">MPHPDFTAFFSGTALDRLTAAIDLALVEDGPDLTSDAVFSPEDRLEAVVVAKQHTLVAGLPIAPIILDRCPEVHPYTLEMPVRDGDRLAPGDTALRVAGSARHILKAERVILNFMTHLSGIANLTHDYVTALEGTHTRLLDTRKTLPGLRHVEKYAVLVGGGLNHRIDLAEMLMLKDNHIDAAGSITAAVTRLRTAYAPCPPIEVECRTMEEVAEAVACHVDRIMLDNMTPEAMRAALGIIPRTIETETSGGVTLETIRSLALVGDRGPDFISVGRLTHSAPAADFSMRISKEHP</sequence>
<dbReference type="InterPro" id="IPR022412">
    <property type="entry name" value="Quinolinate_PRibosylTrfase_N"/>
</dbReference>
<dbReference type="InterPro" id="IPR004393">
    <property type="entry name" value="NadC"/>
</dbReference>
<dbReference type="SUPFAM" id="SSF51690">
    <property type="entry name" value="Nicotinate/Quinolinate PRTase C-terminal domain-like"/>
    <property type="match status" value="1"/>
</dbReference>
<dbReference type="PANTHER" id="PTHR32179">
    <property type="entry name" value="NICOTINATE-NUCLEOTIDE PYROPHOSPHORYLASE [CARBOXYLATING]"/>
    <property type="match status" value="1"/>
</dbReference>
<comment type="function">
    <text evidence="1">Involved in the catabolism of quinolinic acid (QA).</text>
</comment>
<reference evidence="13" key="1">
    <citation type="journal article" date="2009" name="Environ. Microbiol.">
        <title>Contribution of mobile genetic elements to Desulfovibrio vulgaris genome plasticity.</title>
        <authorList>
            <person name="Walker C.B."/>
            <person name="Stolyar S."/>
            <person name="Chivian D."/>
            <person name="Pinel N."/>
            <person name="Gabster J.A."/>
            <person name="Dehal P.S."/>
            <person name="He Z."/>
            <person name="Yang Z.K."/>
            <person name="Yen H.C."/>
            <person name="Zhou J."/>
            <person name="Wall J.D."/>
            <person name="Hazen T.C."/>
            <person name="Arkin A.P."/>
            <person name="Stahl D.A."/>
        </authorList>
    </citation>
    <scope>NUCLEOTIDE SEQUENCE [LARGE SCALE GENOMIC DNA]</scope>
    <source>
        <strain evidence="13">DP4</strain>
    </source>
</reference>
<dbReference type="GO" id="GO:0009435">
    <property type="term" value="P:NAD+ biosynthetic process"/>
    <property type="evidence" value="ECO:0007669"/>
    <property type="project" value="UniProtKB-UniPathway"/>
</dbReference>
<dbReference type="EC" id="2.4.2.19" evidence="4"/>
<dbReference type="InterPro" id="IPR002638">
    <property type="entry name" value="Quinolinate_PRibosylTrfase_C"/>
</dbReference>
<proteinExistence type="inferred from homology"/>
<dbReference type="EMBL" id="CP000527">
    <property type="protein sequence ID" value="ABM28371.1"/>
    <property type="molecule type" value="Genomic_DNA"/>
</dbReference>
<evidence type="ECO:0000256" key="9">
    <source>
        <dbReference type="PIRNR" id="PIRNR006250"/>
    </source>
</evidence>
<dbReference type="FunFam" id="3.20.20.70:FF:000030">
    <property type="entry name" value="Nicotinate-nucleotide pyrophosphorylase, carboxylating"/>
    <property type="match status" value="1"/>
</dbReference>
<evidence type="ECO:0000256" key="2">
    <source>
        <dbReference type="ARBA" id="ARBA00004893"/>
    </source>
</evidence>
<name>A0A0H3AA15_NITV4</name>
<evidence type="ECO:0000256" key="3">
    <source>
        <dbReference type="ARBA" id="ARBA00009400"/>
    </source>
</evidence>
<dbReference type="InterPro" id="IPR027277">
    <property type="entry name" value="NadC/ModD"/>
</dbReference>
<dbReference type="SMR" id="A0A0H3AA15"/>
<accession>A0A0H3AA15</accession>
<dbReference type="UniPathway" id="UPA00253">
    <property type="reaction ID" value="UER00331"/>
</dbReference>
<dbReference type="CDD" id="cd01572">
    <property type="entry name" value="QPRTase"/>
    <property type="match status" value="1"/>
</dbReference>
<keyword evidence="6 9" id="KW-0328">Glycosyltransferase</keyword>
<dbReference type="Pfam" id="PF02749">
    <property type="entry name" value="QRPTase_N"/>
    <property type="match status" value="1"/>
</dbReference>
<dbReference type="AlphaFoldDB" id="A0A0H3AA15"/>
<feature type="domain" description="Quinolinate phosphoribosyl transferase N-terminal" evidence="11">
    <location>
        <begin position="32"/>
        <end position="119"/>
    </location>
</feature>
<protein>
    <recommendedName>
        <fullName evidence="4">nicotinate-nucleotide diphosphorylase (carboxylating)</fullName>
        <ecNumber evidence="4">2.4.2.19</ecNumber>
    </recommendedName>
    <alternativeName>
        <fullName evidence="8">Quinolinate phosphoribosyltransferase [decarboxylating]</fullName>
    </alternativeName>
</protein>
<dbReference type="NCBIfam" id="TIGR00078">
    <property type="entry name" value="nadC"/>
    <property type="match status" value="1"/>
</dbReference>
<evidence type="ECO:0000256" key="8">
    <source>
        <dbReference type="ARBA" id="ARBA00033102"/>
    </source>
</evidence>
<evidence type="ECO:0000256" key="5">
    <source>
        <dbReference type="ARBA" id="ARBA00022642"/>
    </source>
</evidence>
<evidence type="ECO:0000256" key="1">
    <source>
        <dbReference type="ARBA" id="ARBA00003237"/>
    </source>
</evidence>
<evidence type="ECO:0000313" key="13">
    <source>
        <dbReference type="Proteomes" id="UP000009173"/>
    </source>
</evidence>
<dbReference type="PIRSF" id="PIRSF006250">
    <property type="entry name" value="NadC_ModD"/>
    <property type="match status" value="1"/>
</dbReference>
<dbReference type="InterPro" id="IPR036068">
    <property type="entry name" value="Nicotinate_pribotase-like_C"/>
</dbReference>
<dbReference type="PANTHER" id="PTHR32179:SF3">
    <property type="entry name" value="NICOTINATE-NUCLEOTIDE PYROPHOSPHORYLASE [CARBOXYLATING]"/>
    <property type="match status" value="1"/>
</dbReference>
<dbReference type="InterPro" id="IPR037128">
    <property type="entry name" value="Quinolinate_PRibosylTase_N_sf"/>
</dbReference>
<evidence type="ECO:0000256" key="6">
    <source>
        <dbReference type="ARBA" id="ARBA00022676"/>
    </source>
</evidence>
<dbReference type="HOGENOM" id="CLU_039622_0_1_7"/>
<comment type="pathway">
    <text evidence="2">Cofactor biosynthesis; NAD(+) biosynthesis; nicotinate D-ribonucleotide from quinolinate: step 1/1.</text>
</comment>
<dbReference type="Proteomes" id="UP000009173">
    <property type="component" value="Chromosome"/>
</dbReference>
<dbReference type="RefSeq" id="WP_010939094.1">
    <property type="nucleotide sequence ID" value="NC_008751.1"/>
</dbReference>
<feature type="domain" description="Quinolinate phosphoribosyl transferase C-terminal" evidence="10">
    <location>
        <begin position="121"/>
        <end position="289"/>
    </location>
</feature>
<dbReference type="Gene3D" id="3.90.1170.20">
    <property type="entry name" value="Quinolinate phosphoribosyl transferase, N-terminal domain"/>
    <property type="match status" value="1"/>
</dbReference>
<evidence type="ECO:0000259" key="11">
    <source>
        <dbReference type="Pfam" id="PF02749"/>
    </source>
</evidence>
<dbReference type="Gene3D" id="3.20.20.70">
    <property type="entry name" value="Aldolase class I"/>
    <property type="match status" value="1"/>
</dbReference>
<dbReference type="GO" id="GO:0034213">
    <property type="term" value="P:quinolinate catabolic process"/>
    <property type="evidence" value="ECO:0007669"/>
    <property type="project" value="TreeGrafter"/>
</dbReference>
<evidence type="ECO:0000256" key="7">
    <source>
        <dbReference type="ARBA" id="ARBA00022679"/>
    </source>
</evidence>
<gene>
    <name evidence="12" type="ordered locus">Dvul_1353</name>
</gene>
<keyword evidence="7 9" id="KW-0808">Transferase</keyword>
<comment type="similarity">
    <text evidence="3 9">Belongs to the NadC/ModD family.</text>
</comment>
<dbReference type="InterPro" id="IPR013785">
    <property type="entry name" value="Aldolase_TIM"/>
</dbReference>
<evidence type="ECO:0000313" key="12">
    <source>
        <dbReference type="EMBL" id="ABM28371.1"/>
    </source>
</evidence>